<evidence type="ECO:0000313" key="1">
    <source>
        <dbReference type="EMBL" id="TCW73307.1"/>
    </source>
</evidence>
<dbReference type="EMBL" id="SDBX01000015">
    <property type="protein sequence ID" value="TCW73307.1"/>
    <property type="molecule type" value="Genomic_DNA"/>
</dbReference>
<dbReference type="EMBL" id="SDDQ01000027">
    <property type="protein sequence ID" value="TCZ48962.1"/>
    <property type="molecule type" value="Genomic_DNA"/>
</dbReference>
<evidence type="ECO:0000313" key="3">
    <source>
        <dbReference type="EMBL" id="TCY35570.1"/>
    </source>
</evidence>
<dbReference type="EMBL" id="SDDI01000070">
    <property type="protein sequence ID" value="TCY77216.1"/>
    <property type="molecule type" value="Genomic_DNA"/>
</dbReference>
<accession>A0A483EBP1</accession>
<reference evidence="1" key="1">
    <citation type="submission" date="2019-01" db="EMBL/GenBank/DDBJ databases">
        <authorList>
            <person name="Lista F."/>
            <person name="Anselmo A."/>
        </authorList>
    </citation>
    <scope>NUCLEOTIDE SEQUENCE</scope>
    <source>
        <strain evidence="4">13R</strain>
        <strain evidence="3">20R</strain>
        <strain evidence="2">21S</strain>
        <strain evidence="1">25S</strain>
        <strain evidence="5">5R</strain>
    </source>
</reference>
<organism evidence="1">
    <name type="scientific">Klebsiella pneumoniae</name>
    <dbReference type="NCBI Taxonomy" id="573"/>
    <lineage>
        <taxon>Bacteria</taxon>
        <taxon>Pseudomonadati</taxon>
        <taxon>Pseudomonadota</taxon>
        <taxon>Gammaproteobacteria</taxon>
        <taxon>Enterobacterales</taxon>
        <taxon>Enterobacteriaceae</taxon>
        <taxon>Klebsiella/Raoultella group</taxon>
        <taxon>Klebsiella</taxon>
        <taxon>Klebsiella pneumoniae complex</taxon>
    </lineage>
</organism>
<proteinExistence type="predicted"/>
<gene>
    <name evidence="2" type="ORF">ETE82_22330</name>
    <name evidence="1" type="ORF">ETE95_14885</name>
    <name evidence="3" type="ORF">ETF04_19700</name>
    <name evidence="4" type="ORF">ETH49_26780</name>
    <name evidence="5" type="ORF">ETH65_16945</name>
</gene>
<evidence type="ECO:0000313" key="5">
    <source>
        <dbReference type="EMBL" id="TCZ48962.1"/>
    </source>
</evidence>
<sequence length="42" mass="5032">MKFALDILAVDILAVDVYSRIILRIIIFINWQTELILWQENQ</sequence>
<evidence type="ECO:0000313" key="4">
    <source>
        <dbReference type="EMBL" id="TCY77216.1"/>
    </source>
</evidence>
<dbReference type="EMBL" id="SDCB01000029">
    <property type="protein sequence ID" value="TCW93597.1"/>
    <property type="molecule type" value="Genomic_DNA"/>
</dbReference>
<comment type="caution">
    <text evidence="1">The sequence shown here is derived from an EMBL/GenBank/DDBJ whole genome shotgun (WGS) entry which is preliminary data.</text>
</comment>
<dbReference type="EMBL" id="SDDB01000037">
    <property type="protein sequence ID" value="TCY35570.1"/>
    <property type="molecule type" value="Genomic_DNA"/>
</dbReference>
<dbReference type="AlphaFoldDB" id="A0A483EBP1"/>
<name>A0A483EBP1_KLEPN</name>
<protein>
    <submittedName>
        <fullName evidence="1">ABC transporter</fullName>
    </submittedName>
</protein>
<evidence type="ECO:0000313" key="2">
    <source>
        <dbReference type="EMBL" id="TCW93597.1"/>
    </source>
</evidence>